<sequence length="644" mass="71779">MRRPDISPSGAALASLLALAAPTSAFYFPGTAPTSYKEGDAVPLYVNRLTPADSQYDPKLRSVFSFDYYHEPFHFCQPEGGPKEIRESLGSILFGDRIQTSPFELRMGKNETCKALCEATYQPEDAVFVNKRIYQGYDLNWLIDGLPAAQLLMDPNTEEAFYSPGFALGQVGDDSPEFNNHYDIIIDYHEASANNFRVVGVLVDPYSLRDSKMLGDGKAQCGSMNDAVVLNENAENKVTFTYDVYWRLSPTPFATRWDNYLHVYDPKIHWFSLVTSAVFVVFLVATVSTILVRTLKKDIARYNRLDQFALEDFGENGDVEDGVAEDSGWKLVHGDVFRPPKNPLLLSVLAGNGAQLFAMTALTIAFALLGFLSPSNRGALGTVIIIFYTLFGSVGGYVAARTYKFFNGEAWKILFIATPFALPGLVFAVFFLLNLFVWGRGASGAVPFTTMLVVVIIWFIISVPLSIAGSWLGFKQAAFEPPVRTNQIPRQIPPADGYLRPLPSMALAGVLPFGAIFVELYFIMNSIWFNKVYYMFGFLFLCFGLMIITAAAVTVITIYLLLCAENYHWQWRSFFTAGASAGYVFLSCLLYWVKDVSWTSWTSGVVYLGYSALLSSLVFVLTGTIGFFASWLFVMKIYRSIKVD</sequence>
<feature type="transmembrane region" description="Helical" evidence="7">
    <location>
        <begin position="574"/>
        <end position="593"/>
    </location>
</feature>
<dbReference type="OrthoDB" id="1666796at2759"/>
<feature type="transmembrane region" description="Helical" evidence="7">
    <location>
        <begin position="613"/>
        <end position="634"/>
    </location>
</feature>
<gene>
    <name evidence="8" type="ORF">JI435_025760</name>
</gene>
<feature type="signal peptide" evidence="7">
    <location>
        <begin position="1"/>
        <end position="25"/>
    </location>
</feature>
<dbReference type="AlphaFoldDB" id="A0A7U2HWS8"/>
<keyword evidence="3 7" id="KW-0812">Transmembrane</keyword>
<feature type="transmembrane region" description="Helical" evidence="7">
    <location>
        <begin position="506"/>
        <end position="528"/>
    </location>
</feature>
<feature type="chain" id="PRO_5034307942" description="Transmembrane 9 superfamily member" evidence="7">
    <location>
        <begin position="26"/>
        <end position="644"/>
    </location>
</feature>
<keyword evidence="4 7" id="KW-0732">Signal</keyword>
<feature type="transmembrane region" description="Helical" evidence="7">
    <location>
        <begin position="270"/>
        <end position="292"/>
    </location>
</feature>
<evidence type="ECO:0000256" key="3">
    <source>
        <dbReference type="ARBA" id="ARBA00022692"/>
    </source>
</evidence>
<dbReference type="Proteomes" id="UP000663193">
    <property type="component" value="Chromosome 5"/>
</dbReference>
<dbReference type="InterPro" id="IPR004240">
    <property type="entry name" value="EMP70"/>
</dbReference>
<evidence type="ECO:0000256" key="1">
    <source>
        <dbReference type="ARBA" id="ARBA00004141"/>
    </source>
</evidence>
<feature type="transmembrane region" description="Helical" evidence="7">
    <location>
        <begin position="412"/>
        <end position="438"/>
    </location>
</feature>
<evidence type="ECO:0000256" key="7">
    <source>
        <dbReference type="RuleBase" id="RU363079"/>
    </source>
</evidence>
<protein>
    <recommendedName>
        <fullName evidence="7">Transmembrane 9 superfamily member</fullName>
    </recommendedName>
</protein>
<reference evidence="9" key="1">
    <citation type="journal article" date="2021" name="BMC Genomics">
        <title>Chromosome-level genome assembly and manually-curated proteome of model necrotroph Parastagonospora nodorum Sn15 reveals a genome-wide trove of candidate effector homologs, and redundancy of virulence-related functions within an accessory chromosome.</title>
        <authorList>
            <person name="Bertazzoni S."/>
            <person name="Jones D.A.B."/>
            <person name="Phan H.T."/>
            <person name="Tan K.-C."/>
            <person name="Hane J.K."/>
        </authorList>
    </citation>
    <scope>NUCLEOTIDE SEQUENCE [LARGE SCALE GENOMIC DNA]</scope>
    <source>
        <strain evidence="9">SN15 / ATCC MYA-4574 / FGSC 10173)</strain>
    </source>
</reference>
<evidence type="ECO:0000256" key="4">
    <source>
        <dbReference type="ARBA" id="ARBA00022729"/>
    </source>
</evidence>
<dbReference type="VEuPathDB" id="FungiDB:JI435_025760"/>
<keyword evidence="9" id="KW-1185">Reference proteome</keyword>
<dbReference type="EMBL" id="CP069027">
    <property type="protein sequence ID" value="QRC94830.1"/>
    <property type="molecule type" value="Genomic_DNA"/>
</dbReference>
<comment type="similarity">
    <text evidence="2 7">Belongs to the nonaspanin (TM9SF) (TC 9.A.2) family.</text>
</comment>
<comment type="subcellular location">
    <subcellularLocation>
        <location evidence="1">Membrane</location>
        <topology evidence="1">Multi-pass membrane protein</topology>
    </subcellularLocation>
</comment>
<dbReference type="Pfam" id="PF02990">
    <property type="entry name" value="EMP70"/>
    <property type="match status" value="1"/>
</dbReference>
<feature type="transmembrane region" description="Helical" evidence="7">
    <location>
        <begin position="344"/>
        <end position="372"/>
    </location>
</feature>
<name>A0A7U2HWS8_PHANO</name>
<evidence type="ECO:0000256" key="5">
    <source>
        <dbReference type="ARBA" id="ARBA00022989"/>
    </source>
</evidence>
<keyword evidence="5 7" id="KW-1133">Transmembrane helix</keyword>
<proteinExistence type="inferred from homology"/>
<keyword evidence="6 7" id="KW-0472">Membrane</keyword>
<feature type="transmembrane region" description="Helical" evidence="7">
    <location>
        <begin position="534"/>
        <end position="562"/>
    </location>
</feature>
<organism evidence="8 9">
    <name type="scientific">Phaeosphaeria nodorum (strain SN15 / ATCC MYA-4574 / FGSC 10173)</name>
    <name type="common">Glume blotch fungus</name>
    <name type="synonym">Parastagonospora nodorum</name>
    <dbReference type="NCBI Taxonomy" id="321614"/>
    <lineage>
        <taxon>Eukaryota</taxon>
        <taxon>Fungi</taxon>
        <taxon>Dikarya</taxon>
        <taxon>Ascomycota</taxon>
        <taxon>Pezizomycotina</taxon>
        <taxon>Dothideomycetes</taxon>
        <taxon>Pleosporomycetidae</taxon>
        <taxon>Pleosporales</taxon>
        <taxon>Pleosporineae</taxon>
        <taxon>Phaeosphaeriaceae</taxon>
        <taxon>Parastagonospora</taxon>
    </lineage>
</organism>
<dbReference type="GO" id="GO:0016020">
    <property type="term" value="C:membrane"/>
    <property type="evidence" value="ECO:0007669"/>
    <property type="project" value="UniProtKB-SubCell"/>
</dbReference>
<evidence type="ECO:0000256" key="6">
    <source>
        <dbReference type="ARBA" id="ARBA00023136"/>
    </source>
</evidence>
<dbReference type="KEGG" id="pno:SNOG_02576"/>
<accession>A0A7U2HWS8</accession>
<feature type="transmembrane region" description="Helical" evidence="7">
    <location>
        <begin position="450"/>
        <end position="474"/>
    </location>
</feature>
<feature type="transmembrane region" description="Helical" evidence="7">
    <location>
        <begin position="378"/>
        <end position="400"/>
    </location>
</feature>
<evidence type="ECO:0000313" key="8">
    <source>
        <dbReference type="EMBL" id="QRC94830.1"/>
    </source>
</evidence>
<evidence type="ECO:0000256" key="2">
    <source>
        <dbReference type="ARBA" id="ARBA00005227"/>
    </source>
</evidence>
<dbReference type="RefSeq" id="XP_001793179.1">
    <property type="nucleotide sequence ID" value="XM_001793127.1"/>
</dbReference>
<dbReference type="GO" id="GO:0005737">
    <property type="term" value="C:cytoplasm"/>
    <property type="evidence" value="ECO:0007669"/>
    <property type="project" value="UniProtKB-ARBA"/>
</dbReference>
<dbReference type="PANTHER" id="PTHR10766:SF111">
    <property type="entry name" value="TRANSMEMBRANE 9 SUPERFAMILY MEMBER 2"/>
    <property type="match status" value="1"/>
</dbReference>
<evidence type="ECO:0000313" key="9">
    <source>
        <dbReference type="Proteomes" id="UP000663193"/>
    </source>
</evidence>
<dbReference type="PANTHER" id="PTHR10766">
    <property type="entry name" value="TRANSMEMBRANE 9 SUPERFAMILY PROTEIN"/>
    <property type="match status" value="1"/>
</dbReference>